<feature type="domain" description="Phosphatidic acid phosphatase type 2/haloperoxidase" evidence="2">
    <location>
        <begin position="68"/>
        <end position="173"/>
    </location>
</feature>
<accession>A0A0S6UGD0</accession>
<dbReference type="EMBL" id="DF238840">
    <property type="protein sequence ID" value="GAF27261.1"/>
    <property type="molecule type" value="Genomic_DNA"/>
</dbReference>
<dbReference type="InterPro" id="IPR000326">
    <property type="entry name" value="PAP2/HPO"/>
</dbReference>
<keyword evidence="1" id="KW-0472">Membrane</keyword>
<dbReference type="PANTHER" id="PTHR14969:SF58">
    <property type="entry name" value="UNDECAPRENYL-DIPHOSPHATASE BCRC"/>
    <property type="match status" value="1"/>
</dbReference>
<proteinExistence type="predicted"/>
<evidence type="ECO:0000313" key="3">
    <source>
        <dbReference type="EMBL" id="GAF27261.1"/>
    </source>
</evidence>
<feature type="transmembrane region" description="Helical" evidence="1">
    <location>
        <begin position="131"/>
        <end position="150"/>
    </location>
</feature>
<dbReference type="SMART" id="SM00014">
    <property type="entry name" value="acidPPc"/>
    <property type="match status" value="1"/>
</dbReference>
<name>A0A0S6UGD0_NEOTH</name>
<protein>
    <submittedName>
        <fullName evidence="3">Membrane-associated phospholipid phosphatase</fullName>
    </submittedName>
</protein>
<dbReference type="Gene3D" id="1.20.144.10">
    <property type="entry name" value="Phosphatidic acid phosphatase type 2/haloperoxidase"/>
    <property type="match status" value="1"/>
</dbReference>
<evidence type="ECO:0000256" key="1">
    <source>
        <dbReference type="SAM" id="Phobius"/>
    </source>
</evidence>
<dbReference type="Proteomes" id="UP000063718">
    <property type="component" value="Unassembled WGS sequence"/>
</dbReference>
<dbReference type="PANTHER" id="PTHR14969">
    <property type="entry name" value="SPHINGOSINE-1-PHOSPHATE PHOSPHOHYDROLASE"/>
    <property type="match status" value="1"/>
</dbReference>
<reference evidence="3" key="1">
    <citation type="journal article" date="2014" name="Gene">
        <title>Genome-guided analysis of transformation efficiency and carbon dioxide assimilation by Moorella thermoacetica Y72.</title>
        <authorList>
            <person name="Tsukahara K."/>
            <person name="Kita A."/>
            <person name="Nakashimada Y."/>
            <person name="Hoshino T."/>
            <person name="Murakami K."/>
        </authorList>
    </citation>
    <scope>NUCLEOTIDE SEQUENCE [LARGE SCALE GENOMIC DNA]</scope>
    <source>
        <strain evidence="3">Y72</strain>
    </source>
</reference>
<keyword evidence="1" id="KW-0812">Transmembrane</keyword>
<gene>
    <name evidence="3" type="ORF">MTY_2602</name>
</gene>
<feature type="transmembrane region" description="Helical" evidence="1">
    <location>
        <begin position="32"/>
        <end position="54"/>
    </location>
</feature>
<feature type="transmembrane region" description="Helical" evidence="1">
    <location>
        <begin position="162"/>
        <end position="183"/>
    </location>
</feature>
<keyword evidence="1" id="KW-1133">Transmembrane helix</keyword>
<feature type="transmembrane region" description="Helical" evidence="1">
    <location>
        <begin position="66"/>
        <end position="85"/>
    </location>
</feature>
<evidence type="ECO:0000259" key="2">
    <source>
        <dbReference type="SMART" id="SM00014"/>
    </source>
</evidence>
<dbReference type="AlphaFoldDB" id="A0A0S6UGD0"/>
<dbReference type="SUPFAM" id="SSF48317">
    <property type="entry name" value="Acid phosphatase/Vanadium-dependent haloperoxidase"/>
    <property type="match status" value="1"/>
</dbReference>
<organism evidence="3">
    <name type="scientific">Moorella thermoacetica Y72</name>
    <dbReference type="NCBI Taxonomy" id="1325331"/>
    <lineage>
        <taxon>Bacteria</taxon>
        <taxon>Bacillati</taxon>
        <taxon>Bacillota</taxon>
        <taxon>Clostridia</taxon>
        <taxon>Neomoorellales</taxon>
        <taxon>Neomoorellaceae</taxon>
        <taxon>Neomoorella</taxon>
    </lineage>
</organism>
<dbReference type="Pfam" id="PF01569">
    <property type="entry name" value="PAP2"/>
    <property type="match status" value="1"/>
</dbReference>
<dbReference type="InterPro" id="IPR036938">
    <property type="entry name" value="PAP2/HPO_sf"/>
</dbReference>
<sequence length="191" mass="21543">MFYAKEKEVFKMDWLLFTGINNLAGHWHNVDLVMRFLALYGPIFLLLPLVYLWFAKKEEKAGEERLMVLKAATAASLALSLNLIIGTCYYRPRPFVHHQVKLLIPHAQDSSFPSDHATLAWALTWSTRAKGMYYGMMALSLLTMVARVYVGVHYPSDVIGGAVVGIIATLVVEQLWPLVLPVARRLALMLP</sequence>